<dbReference type="Gene3D" id="1.20.140.10">
    <property type="entry name" value="Butyryl-CoA Dehydrogenase, subunit A, domain 3"/>
    <property type="match status" value="1"/>
</dbReference>
<dbReference type="InterPro" id="IPR006091">
    <property type="entry name" value="Acyl-CoA_Oxase/DH_mid-dom"/>
</dbReference>
<dbReference type="Pfam" id="PF02771">
    <property type="entry name" value="Acyl-CoA_dh_N"/>
    <property type="match status" value="1"/>
</dbReference>
<dbReference type="FunFam" id="2.40.110.10:FF:000031">
    <property type="entry name" value="Acyl-CoA dehydrogenase, putative"/>
    <property type="match status" value="1"/>
</dbReference>
<dbReference type="InterPro" id="IPR013786">
    <property type="entry name" value="AcylCoA_DH/ox_N"/>
</dbReference>
<keyword evidence="5 10" id="KW-0560">Oxidoreductase</keyword>
<reference evidence="15 16" key="1">
    <citation type="submission" date="2019-04" db="EMBL/GenBank/DDBJ databases">
        <title>Sphingomonas psychrotolerans sp. nov., isolated from soil in the Tianshan Mountains, Xinjiang, China.</title>
        <authorList>
            <person name="Luo Y."/>
            <person name="Sheng H."/>
        </authorList>
    </citation>
    <scope>NUCLEOTIDE SEQUENCE [LARGE SCALE GENOMIC DNA]</scope>
    <source>
        <strain evidence="15 16">KIS18-15</strain>
    </source>
</reference>
<evidence type="ECO:0000259" key="11">
    <source>
        <dbReference type="Pfam" id="PF00441"/>
    </source>
</evidence>
<dbReference type="Pfam" id="PF02770">
    <property type="entry name" value="Acyl-CoA_dh_M"/>
    <property type="match status" value="1"/>
</dbReference>
<dbReference type="PANTHER" id="PTHR42803">
    <property type="entry name" value="ACYL-COA DEHYDROGENASE"/>
    <property type="match status" value="1"/>
</dbReference>
<dbReference type="EMBL" id="SRXU01000001">
    <property type="protein sequence ID" value="TGX45610.1"/>
    <property type="molecule type" value="Genomic_DNA"/>
</dbReference>
<gene>
    <name evidence="15" type="ORF">E5A74_00045</name>
</gene>
<dbReference type="InterPro" id="IPR009100">
    <property type="entry name" value="AcylCoA_DH/oxidase_NM_dom_sf"/>
</dbReference>
<protein>
    <recommendedName>
        <fullName evidence="9">3-methylmercaptopropionyl-CoA dehydrogenase</fullName>
        <ecNumber evidence="8">1.3.99.41</ecNumber>
    </recommendedName>
</protein>
<dbReference type="PANTHER" id="PTHR42803:SF1">
    <property type="entry name" value="BROAD-SPECIFICITY LINEAR ACYL-COA DEHYDROGENASE FADE5"/>
    <property type="match status" value="1"/>
</dbReference>
<dbReference type="Gene3D" id="1.10.540.10">
    <property type="entry name" value="Acyl-CoA dehydrogenase/oxidase, N-terminal domain"/>
    <property type="match status" value="1"/>
</dbReference>
<feature type="domain" description="Acetyl-CoA dehydrogenase-like C-terminal" evidence="14">
    <location>
        <begin position="471"/>
        <end position="593"/>
    </location>
</feature>
<dbReference type="Proteomes" id="UP000309848">
    <property type="component" value="Unassembled WGS sequence"/>
</dbReference>
<evidence type="ECO:0000259" key="13">
    <source>
        <dbReference type="Pfam" id="PF02771"/>
    </source>
</evidence>
<dbReference type="EC" id="1.3.99.41" evidence="8"/>
<dbReference type="InterPro" id="IPR052166">
    <property type="entry name" value="Diverse_Acyl-CoA_DH"/>
</dbReference>
<evidence type="ECO:0000259" key="14">
    <source>
        <dbReference type="Pfam" id="PF12806"/>
    </source>
</evidence>
<accession>A0A4S1WTW5</accession>
<evidence type="ECO:0000256" key="8">
    <source>
        <dbReference type="ARBA" id="ARBA00066694"/>
    </source>
</evidence>
<evidence type="ECO:0000256" key="1">
    <source>
        <dbReference type="ARBA" id="ARBA00001974"/>
    </source>
</evidence>
<comment type="cofactor">
    <cofactor evidence="1 10">
        <name>FAD</name>
        <dbReference type="ChEBI" id="CHEBI:57692"/>
    </cofactor>
</comment>
<proteinExistence type="inferred from homology"/>
<dbReference type="GO" id="GO:0050660">
    <property type="term" value="F:flavin adenine dinucleotide binding"/>
    <property type="evidence" value="ECO:0007669"/>
    <property type="project" value="InterPro"/>
</dbReference>
<dbReference type="SUPFAM" id="SSF56645">
    <property type="entry name" value="Acyl-CoA dehydrogenase NM domain-like"/>
    <property type="match status" value="1"/>
</dbReference>
<comment type="similarity">
    <text evidence="2 10">Belongs to the acyl-CoA dehydrogenase family.</text>
</comment>
<dbReference type="InterPro" id="IPR046373">
    <property type="entry name" value="Acyl-CoA_Oxase/DH_mid-dom_sf"/>
</dbReference>
<keyword evidence="4 10" id="KW-0274">FAD</keyword>
<sequence>MPQYTPPVRDTRFILDSVIGLERYANLPGFQNATPDVVEAVLEQGGQFVAEVLFPLNHSGDQQGCTRHDDGSVTTPEGFKEAYKAFVESGWGTLSAPAEFGGQEMPHVVSTAFQEYMISANMAFAMYPGLTHGAIAALLVKGSDAQKAKYVPKMISGEWGGTMNLTEPQCGTDLGLIKTRAEPQADGSFLITGTKIFISSGEHDLTSNIIHLVLAKTPGAPESTKGISLFVVPKFFVGDDGALGERNAVSCGSIEHKMGIHANSTCVMNYDGATGWLVGEEMKGLAAMFIMMNAARLGVGLQGLGVGETAYQNAVQYAEDRRQGRALTGPAEPGEKADTLFVHPDVRRMLMEAKAQTEGLRALCLWGALQVDLEHAAASEEERQLAADLVGLLTPVIKGVGTDIGYKVATDSQQVYGGHGYIAEWGMEQYVRDARISMIYEGTNGVQAMDLVGRKLAMNGGRAVQAFFKLVAEEAGAAKGDEKLKGFAEALEKALGHLQGATMWLAQNGFQNPNHVGAGAYPYMQLTGTVALGLMWLRMARAANEALAAGGGNAKFYEAKLVTARFYAERFLPDAGALRRKIESGSDTVMALDPEMFRAA</sequence>
<dbReference type="GO" id="GO:0016627">
    <property type="term" value="F:oxidoreductase activity, acting on the CH-CH group of donors"/>
    <property type="evidence" value="ECO:0007669"/>
    <property type="project" value="InterPro"/>
</dbReference>
<feature type="domain" description="Acyl-CoA oxidase/dehydrogenase middle" evidence="12">
    <location>
        <begin position="163"/>
        <end position="271"/>
    </location>
</feature>
<name>A0A4S1WTW5_9SPHN</name>
<comment type="caution">
    <text evidence="15">The sequence shown here is derived from an EMBL/GenBank/DDBJ whole genome shotgun (WGS) entry which is preliminary data.</text>
</comment>
<dbReference type="AlphaFoldDB" id="A0A4S1WTW5"/>
<dbReference type="InterPro" id="IPR025878">
    <property type="entry name" value="Acyl-CoA_dh-like_C_dom"/>
</dbReference>
<dbReference type="OrthoDB" id="9807883at2"/>
<organism evidence="15 16">
    <name type="scientific">Sphingomonas naasensis</name>
    <dbReference type="NCBI Taxonomy" id="1344951"/>
    <lineage>
        <taxon>Bacteria</taxon>
        <taxon>Pseudomonadati</taxon>
        <taxon>Pseudomonadota</taxon>
        <taxon>Alphaproteobacteria</taxon>
        <taxon>Sphingomonadales</taxon>
        <taxon>Sphingomonadaceae</taxon>
        <taxon>Sphingomonas</taxon>
    </lineage>
</organism>
<dbReference type="Gene3D" id="2.40.110.10">
    <property type="entry name" value="Butyryl-CoA Dehydrogenase, subunit A, domain 2"/>
    <property type="match status" value="1"/>
</dbReference>
<evidence type="ECO:0000256" key="2">
    <source>
        <dbReference type="ARBA" id="ARBA00009347"/>
    </source>
</evidence>
<evidence type="ECO:0000256" key="7">
    <source>
        <dbReference type="ARBA" id="ARBA00058683"/>
    </source>
</evidence>
<dbReference type="InterPro" id="IPR036250">
    <property type="entry name" value="AcylCo_DH-like_C"/>
</dbReference>
<dbReference type="RefSeq" id="WP_135981591.1">
    <property type="nucleotide sequence ID" value="NZ_JAASQM010000001.1"/>
</dbReference>
<comment type="function">
    <text evidence="7">Involved in the assimilation of dimethylsulphoniopropionate (DMSP), an important compound in the fixation of carbon in marine phytoplankton, by mediating the conversion of 3-(methylthio)propanoyl-CoA (MMPA-CoA) to 3-(methylthio)acryloyl-CoA (MTA-CoA).</text>
</comment>
<evidence type="ECO:0000259" key="12">
    <source>
        <dbReference type="Pfam" id="PF02770"/>
    </source>
</evidence>
<evidence type="ECO:0000256" key="3">
    <source>
        <dbReference type="ARBA" id="ARBA00022630"/>
    </source>
</evidence>
<evidence type="ECO:0000256" key="4">
    <source>
        <dbReference type="ARBA" id="ARBA00022827"/>
    </source>
</evidence>
<evidence type="ECO:0000313" key="16">
    <source>
        <dbReference type="Proteomes" id="UP000309848"/>
    </source>
</evidence>
<dbReference type="Pfam" id="PF12806">
    <property type="entry name" value="Acyl-CoA_dh_C"/>
    <property type="match status" value="1"/>
</dbReference>
<evidence type="ECO:0000256" key="10">
    <source>
        <dbReference type="RuleBase" id="RU362125"/>
    </source>
</evidence>
<feature type="domain" description="Acyl-CoA dehydrogenase/oxidase N-terminal" evidence="13">
    <location>
        <begin position="80"/>
        <end position="158"/>
    </location>
</feature>
<keyword evidence="16" id="KW-1185">Reference proteome</keyword>
<evidence type="ECO:0000313" key="15">
    <source>
        <dbReference type="EMBL" id="TGX45610.1"/>
    </source>
</evidence>
<feature type="domain" description="Acyl-CoA dehydrogenase/oxidase C-terminal" evidence="11">
    <location>
        <begin position="283"/>
        <end position="451"/>
    </location>
</feature>
<evidence type="ECO:0000256" key="5">
    <source>
        <dbReference type="ARBA" id="ARBA00023002"/>
    </source>
</evidence>
<comment type="catalytic activity">
    <reaction evidence="6">
        <text>3-(methylsulfanyl)propanoyl-CoA + oxidized [electron-transfer flavoprotein] + H(+) = 3-(methylsulfanyl)acryloyl-CoA + reduced [electron-transfer flavoprotein]</text>
        <dbReference type="Rhea" id="RHEA:52612"/>
        <dbReference type="Rhea" id="RHEA-COMP:10685"/>
        <dbReference type="Rhea" id="RHEA-COMP:10686"/>
        <dbReference type="ChEBI" id="CHEBI:15378"/>
        <dbReference type="ChEBI" id="CHEBI:57692"/>
        <dbReference type="ChEBI" id="CHEBI:58307"/>
        <dbReference type="ChEBI" id="CHEBI:82815"/>
        <dbReference type="ChEBI" id="CHEBI:84994"/>
        <dbReference type="EC" id="1.3.99.41"/>
    </reaction>
    <physiologicalReaction direction="left-to-right" evidence="6">
        <dbReference type="Rhea" id="RHEA:52613"/>
    </physiologicalReaction>
</comment>
<evidence type="ECO:0000256" key="6">
    <source>
        <dbReference type="ARBA" id="ARBA00051388"/>
    </source>
</evidence>
<keyword evidence="3 10" id="KW-0285">Flavoprotein</keyword>
<dbReference type="InterPro" id="IPR009075">
    <property type="entry name" value="AcylCo_DH/oxidase_C"/>
</dbReference>
<dbReference type="Pfam" id="PF00441">
    <property type="entry name" value="Acyl-CoA_dh_1"/>
    <property type="match status" value="1"/>
</dbReference>
<dbReference type="SUPFAM" id="SSF47203">
    <property type="entry name" value="Acyl-CoA dehydrogenase C-terminal domain-like"/>
    <property type="match status" value="1"/>
</dbReference>
<dbReference type="InterPro" id="IPR037069">
    <property type="entry name" value="AcylCoA_DH/ox_N_sf"/>
</dbReference>
<evidence type="ECO:0000256" key="9">
    <source>
        <dbReference type="ARBA" id="ARBA00069043"/>
    </source>
</evidence>